<dbReference type="InterPro" id="IPR051320">
    <property type="entry name" value="Viral_Replic_Matur_Polypro"/>
</dbReference>
<sequence length="405" mass="44890">MDTIVGEAILQDEMSQELDGGASHRSVRGGRHSVWWRLTEPVFVREGINYLASICRGFGPSSYGGESDARVMSRSRFPEERLVIKAIKVIRDEVIKPNTAQPLQNSGGQTQGRVFVIIQQDLEAAPTIVASIFIICGQKAKVLIDPGSTNSFFSPTFVESLPLIAGALDRSLSITIQILAPPYLISAMQIDKLMRGLARITTQEGDGFCNRDLVSSATLISKAPYCMALAELRELKDGIMRLCIDYQELNKPLHFKAVRIPLGPKQTISTQLGAGHYKWFQSRSPTPVWGFVWPHKGYLSVWPHNPVGYNEDVVSTWGSVCDVPHRIREKVPSAIYLELDHMAFLGHVISSEDISMDSGKVNAIVSWCKPATVIEVHSFLGLASYYQRFSTIDSNDTKGSEVYMV</sequence>
<dbReference type="PANTHER" id="PTHR33064">
    <property type="entry name" value="POL PROTEIN"/>
    <property type="match status" value="1"/>
</dbReference>
<dbReference type="InterPro" id="IPR043128">
    <property type="entry name" value="Rev_trsase/Diguanyl_cyclase"/>
</dbReference>
<accession>A0A438DVQ0</accession>
<dbReference type="AlphaFoldDB" id="A0A438DVQ0"/>
<organism evidence="1 2">
    <name type="scientific">Vitis vinifera</name>
    <name type="common">Grape</name>
    <dbReference type="NCBI Taxonomy" id="29760"/>
    <lineage>
        <taxon>Eukaryota</taxon>
        <taxon>Viridiplantae</taxon>
        <taxon>Streptophyta</taxon>
        <taxon>Embryophyta</taxon>
        <taxon>Tracheophyta</taxon>
        <taxon>Spermatophyta</taxon>
        <taxon>Magnoliopsida</taxon>
        <taxon>eudicotyledons</taxon>
        <taxon>Gunneridae</taxon>
        <taxon>Pentapetalae</taxon>
        <taxon>rosids</taxon>
        <taxon>Vitales</taxon>
        <taxon>Vitaceae</taxon>
        <taxon>Viteae</taxon>
        <taxon>Vitis</taxon>
    </lineage>
</organism>
<dbReference type="SUPFAM" id="SSF56672">
    <property type="entry name" value="DNA/RNA polymerases"/>
    <property type="match status" value="1"/>
</dbReference>
<name>A0A438DVQ0_VITVI</name>
<comment type="caution">
    <text evidence="1">The sequence shown here is derived from an EMBL/GenBank/DDBJ whole genome shotgun (WGS) entry which is preliminary data.</text>
</comment>
<dbReference type="Gene3D" id="3.30.70.270">
    <property type="match status" value="1"/>
</dbReference>
<dbReference type="Proteomes" id="UP000288805">
    <property type="component" value="Unassembled WGS sequence"/>
</dbReference>
<dbReference type="EMBL" id="QGNW01001487">
    <property type="protein sequence ID" value="RVW39358.1"/>
    <property type="molecule type" value="Genomic_DNA"/>
</dbReference>
<dbReference type="Pfam" id="PF08284">
    <property type="entry name" value="RVP_2"/>
    <property type="match status" value="1"/>
</dbReference>
<proteinExistence type="predicted"/>
<protein>
    <submittedName>
        <fullName evidence="1">Uncharacterized protein</fullName>
    </submittedName>
</protein>
<evidence type="ECO:0000313" key="2">
    <source>
        <dbReference type="Proteomes" id="UP000288805"/>
    </source>
</evidence>
<evidence type="ECO:0000313" key="1">
    <source>
        <dbReference type="EMBL" id="RVW39358.1"/>
    </source>
</evidence>
<dbReference type="PANTHER" id="PTHR33064:SF37">
    <property type="entry name" value="RIBONUCLEASE H"/>
    <property type="match status" value="1"/>
</dbReference>
<reference evidence="1 2" key="1">
    <citation type="journal article" date="2018" name="PLoS Genet.">
        <title>Population sequencing reveals clonal diversity and ancestral inbreeding in the grapevine cultivar Chardonnay.</title>
        <authorList>
            <person name="Roach M.J."/>
            <person name="Johnson D.L."/>
            <person name="Bohlmann J."/>
            <person name="van Vuuren H.J."/>
            <person name="Jones S.J."/>
            <person name="Pretorius I.S."/>
            <person name="Schmidt S.A."/>
            <person name="Borneman A.R."/>
        </authorList>
    </citation>
    <scope>NUCLEOTIDE SEQUENCE [LARGE SCALE GENOMIC DNA]</scope>
    <source>
        <strain evidence="2">cv. Chardonnay</strain>
        <tissue evidence="1">Leaf</tissue>
    </source>
</reference>
<dbReference type="InterPro" id="IPR043502">
    <property type="entry name" value="DNA/RNA_pol_sf"/>
</dbReference>
<gene>
    <name evidence="1" type="ORF">CK203_096152</name>
</gene>